<reference evidence="2" key="1">
    <citation type="submission" date="2021-01" db="EMBL/GenBank/DDBJ databases">
        <authorList>
            <person name="Corre E."/>
            <person name="Pelletier E."/>
            <person name="Niang G."/>
            <person name="Scheremetjew M."/>
            <person name="Finn R."/>
            <person name="Kale V."/>
            <person name="Holt S."/>
            <person name="Cochrane G."/>
            <person name="Meng A."/>
            <person name="Brown T."/>
            <person name="Cohen L."/>
        </authorList>
    </citation>
    <scope>NUCLEOTIDE SEQUENCE</scope>
    <source>
        <strain evidence="2">GSBS06</strain>
    </source>
</reference>
<dbReference type="EMBL" id="HBIN01005394">
    <property type="protein sequence ID" value="CAE0433564.1"/>
    <property type="molecule type" value="Transcribed_RNA"/>
</dbReference>
<evidence type="ECO:0000259" key="1">
    <source>
        <dbReference type="PROSITE" id="PS51154"/>
    </source>
</evidence>
<accession>A0A7S3PFK3</accession>
<dbReference type="Pfam" id="PF01661">
    <property type="entry name" value="Macro"/>
    <property type="match status" value="1"/>
</dbReference>
<evidence type="ECO:0000313" key="2">
    <source>
        <dbReference type="EMBL" id="CAE0433564.1"/>
    </source>
</evidence>
<dbReference type="PROSITE" id="PS51154">
    <property type="entry name" value="MACRO"/>
    <property type="match status" value="1"/>
</dbReference>
<dbReference type="PANTHER" id="PTHR11106">
    <property type="entry name" value="GANGLIOSIDE INDUCED DIFFERENTIATION ASSOCIATED PROTEIN 2-RELATED"/>
    <property type="match status" value="1"/>
</dbReference>
<protein>
    <recommendedName>
        <fullName evidence="1">Macro domain-containing protein</fullName>
    </recommendedName>
</protein>
<dbReference type="InterPro" id="IPR043472">
    <property type="entry name" value="Macro_dom-like"/>
</dbReference>
<feature type="domain" description="Macro" evidence="1">
    <location>
        <begin position="33"/>
        <end position="220"/>
    </location>
</feature>
<dbReference type="SMART" id="SM00506">
    <property type="entry name" value="A1pp"/>
    <property type="match status" value="1"/>
</dbReference>
<name>A0A7S3PFK3_9STRA</name>
<proteinExistence type="predicted"/>
<dbReference type="Gene3D" id="3.40.220.10">
    <property type="entry name" value="Leucine Aminopeptidase, subunit E, domain 1"/>
    <property type="match status" value="1"/>
</dbReference>
<organism evidence="2">
    <name type="scientific">Aplanochytrium stocchinoi</name>
    <dbReference type="NCBI Taxonomy" id="215587"/>
    <lineage>
        <taxon>Eukaryota</taxon>
        <taxon>Sar</taxon>
        <taxon>Stramenopiles</taxon>
        <taxon>Bigyra</taxon>
        <taxon>Labyrinthulomycetes</taxon>
        <taxon>Thraustochytrida</taxon>
        <taxon>Thraustochytriidae</taxon>
        <taxon>Aplanochytrium</taxon>
    </lineage>
</organism>
<dbReference type="InterPro" id="IPR002589">
    <property type="entry name" value="Macro_dom"/>
</dbReference>
<dbReference type="SUPFAM" id="SSF52949">
    <property type="entry name" value="Macro domain-like"/>
    <property type="match status" value="1"/>
</dbReference>
<gene>
    <name evidence="2" type="ORF">ASTO00021_LOCUS3885</name>
</gene>
<dbReference type="PANTHER" id="PTHR11106:SF27">
    <property type="entry name" value="MACRO DOMAIN-CONTAINING PROTEIN"/>
    <property type="match status" value="1"/>
</dbReference>
<sequence>MTDRPRTRSIVSQGSLEEVEMEIALNKLHRNVIPLAIHLIRNNVKFIVSAGSVVHFKGDAIVNAANTGCLGGGGVDGAINEAGGPELEEARQALPVIGGMKRCLTGDAVVTVGGKLKSKWCIHAVGPNYYLCSSQEEGDKLLASAYKNALLRAEEKGVKSLAFSLLSSGIFRGSRSLSDILRIGVKSIADNTYEGLEEVNMVAFTDAEQRVLIKAADEILGENENNNE</sequence>
<dbReference type="AlphaFoldDB" id="A0A7S3PFK3"/>